<keyword evidence="3" id="KW-1185">Reference proteome</keyword>
<dbReference type="EMBL" id="JBHVZQ010000054">
    <property type="protein sequence ID" value="MFF1278349.1"/>
    <property type="molecule type" value="Genomic_DNA"/>
</dbReference>
<comment type="caution">
    <text evidence="2">The sequence shown here is derived from an EMBL/GenBank/DDBJ whole genome shotgun (WGS) entry which is preliminary data.</text>
</comment>
<protein>
    <submittedName>
        <fullName evidence="2">Uncharacterized protein</fullName>
    </submittedName>
</protein>
<organism evidence="2 3">
    <name type="scientific">Streptomyces marokkonensis</name>
    <dbReference type="NCBI Taxonomy" id="324855"/>
    <lineage>
        <taxon>Bacteria</taxon>
        <taxon>Bacillati</taxon>
        <taxon>Actinomycetota</taxon>
        <taxon>Actinomycetes</taxon>
        <taxon>Kitasatosporales</taxon>
        <taxon>Streptomycetaceae</taxon>
        <taxon>Streptomyces</taxon>
    </lineage>
</organism>
<proteinExistence type="predicted"/>
<sequence length="64" mass="7134">PPGGAEENPGRVPRGRVRMRRGRSRRSPRPQAVSFPGVLDATRRSSRTRHRGCSRRGASTWHGC</sequence>
<feature type="non-terminal residue" evidence="2">
    <location>
        <position position="1"/>
    </location>
</feature>
<evidence type="ECO:0000313" key="3">
    <source>
        <dbReference type="Proteomes" id="UP001601627"/>
    </source>
</evidence>
<evidence type="ECO:0000256" key="1">
    <source>
        <dbReference type="SAM" id="MobiDB-lite"/>
    </source>
</evidence>
<reference evidence="2 3" key="1">
    <citation type="submission" date="2024-09" db="EMBL/GenBank/DDBJ databases">
        <title>The Natural Products Discovery Center: Release of the First 8490 Sequenced Strains for Exploring Actinobacteria Biosynthetic Diversity.</title>
        <authorList>
            <person name="Kalkreuter E."/>
            <person name="Kautsar S.A."/>
            <person name="Yang D."/>
            <person name="Bader C.D."/>
            <person name="Teijaro C.N."/>
            <person name="Fluegel L."/>
            <person name="Davis C.M."/>
            <person name="Simpson J.R."/>
            <person name="Lauterbach L."/>
            <person name="Steele A.D."/>
            <person name="Gui C."/>
            <person name="Meng S."/>
            <person name="Li G."/>
            <person name="Viehrig K."/>
            <person name="Ye F."/>
            <person name="Su P."/>
            <person name="Kiefer A.F."/>
            <person name="Nichols A."/>
            <person name="Cepeda A.J."/>
            <person name="Yan W."/>
            <person name="Fan B."/>
            <person name="Jiang Y."/>
            <person name="Adhikari A."/>
            <person name="Zheng C.-J."/>
            <person name="Schuster L."/>
            <person name="Cowan T.M."/>
            <person name="Smanski M.J."/>
            <person name="Chevrette M.G."/>
            <person name="De Carvalho L.P.S."/>
            <person name="Shen B."/>
        </authorList>
    </citation>
    <scope>NUCLEOTIDE SEQUENCE [LARGE SCALE GENOMIC DNA]</scope>
    <source>
        <strain evidence="2 3">NPDC058328</strain>
    </source>
</reference>
<evidence type="ECO:0000313" key="2">
    <source>
        <dbReference type="EMBL" id="MFF1278349.1"/>
    </source>
</evidence>
<gene>
    <name evidence="2" type="ORF">ACFVZC_34035</name>
</gene>
<dbReference type="RefSeq" id="WP_388240837.1">
    <property type="nucleotide sequence ID" value="NZ_JBHVZQ010000054.1"/>
</dbReference>
<accession>A0ABW6QGI7</accession>
<feature type="compositionally biased region" description="Basic residues" evidence="1">
    <location>
        <begin position="13"/>
        <end position="28"/>
    </location>
</feature>
<feature type="compositionally biased region" description="Basic residues" evidence="1">
    <location>
        <begin position="44"/>
        <end position="54"/>
    </location>
</feature>
<dbReference type="Proteomes" id="UP001601627">
    <property type="component" value="Unassembled WGS sequence"/>
</dbReference>
<name>A0ABW6QGI7_9ACTN</name>
<feature type="region of interest" description="Disordered" evidence="1">
    <location>
        <begin position="1"/>
        <end position="64"/>
    </location>
</feature>